<evidence type="ECO:0000313" key="1">
    <source>
        <dbReference type="EMBL" id="TDL17659.1"/>
    </source>
</evidence>
<reference evidence="1 2" key="1">
    <citation type="submission" date="2018-06" db="EMBL/GenBank/DDBJ databases">
        <title>A transcriptomic atlas of mushroom development highlights an independent origin of complex multicellularity.</title>
        <authorList>
            <consortium name="DOE Joint Genome Institute"/>
            <person name="Krizsan K."/>
            <person name="Almasi E."/>
            <person name="Merenyi Z."/>
            <person name="Sahu N."/>
            <person name="Viragh M."/>
            <person name="Koszo T."/>
            <person name="Mondo S."/>
            <person name="Kiss B."/>
            <person name="Balint B."/>
            <person name="Kues U."/>
            <person name="Barry K."/>
            <person name="Hegedus J.C."/>
            <person name="Henrissat B."/>
            <person name="Johnson J."/>
            <person name="Lipzen A."/>
            <person name="Ohm R."/>
            <person name="Nagy I."/>
            <person name="Pangilinan J."/>
            <person name="Yan J."/>
            <person name="Xiong Y."/>
            <person name="Grigoriev I.V."/>
            <person name="Hibbett D.S."/>
            <person name="Nagy L.G."/>
        </authorList>
    </citation>
    <scope>NUCLEOTIDE SEQUENCE [LARGE SCALE GENOMIC DNA]</scope>
    <source>
        <strain evidence="1 2">SZMC22713</strain>
    </source>
</reference>
<protein>
    <submittedName>
        <fullName evidence="1">Uncharacterized protein</fullName>
    </submittedName>
</protein>
<accession>A0A4Y7PSX2</accession>
<dbReference type="EMBL" id="ML170218">
    <property type="protein sequence ID" value="TDL17659.1"/>
    <property type="molecule type" value="Genomic_DNA"/>
</dbReference>
<name>A0A4Y7PSX2_9AGAM</name>
<gene>
    <name evidence="1" type="ORF">BD410DRAFT_794128</name>
</gene>
<dbReference type="Gene3D" id="1.20.1280.50">
    <property type="match status" value="1"/>
</dbReference>
<dbReference type="AlphaFoldDB" id="A0A4Y7PSX2"/>
<dbReference type="VEuPathDB" id="FungiDB:BD410DRAFT_794128"/>
<dbReference type="Proteomes" id="UP000294933">
    <property type="component" value="Unassembled WGS sequence"/>
</dbReference>
<proteinExistence type="predicted"/>
<evidence type="ECO:0000313" key="2">
    <source>
        <dbReference type="Proteomes" id="UP000294933"/>
    </source>
</evidence>
<organism evidence="1 2">
    <name type="scientific">Rickenella mellea</name>
    <dbReference type="NCBI Taxonomy" id="50990"/>
    <lineage>
        <taxon>Eukaryota</taxon>
        <taxon>Fungi</taxon>
        <taxon>Dikarya</taxon>
        <taxon>Basidiomycota</taxon>
        <taxon>Agaricomycotina</taxon>
        <taxon>Agaricomycetes</taxon>
        <taxon>Hymenochaetales</taxon>
        <taxon>Rickenellaceae</taxon>
        <taxon>Rickenella</taxon>
    </lineage>
</organism>
<sequence>MNSIKILTDQAIDLNLNPPSSNLTETVPIHRLPPEVISDVFLRSLPVDSDKPPRPSPLTAPTLFTHVCSSWRKIAIDTHSLWCRIEVGVGVEDVFEQVKGLWGCTKPHPRPAQDAKVLEEWTKRSGSMPLTIHIGYLAEPELSYDRPVEIIMNVAHRWKDMILGIPASYLQRAIALIPAGTPLLETFAMNDRSIPRWVPYKVKPPPKRPLSLDFATSPLPLLKGLSIRGTVQFDFTIPLSALQTLSLDHCSPSNSLEILRNCPNVEDLTLVYYDLIHSDELSLPETTILLSRVQIFRLVHTRYNDEPLDDEDFMEIGELLDHLCVPSLKFFFYRIGILPYDDEGPDEWDYLSRLICRSNCYIEELEFEIIRIDGASVVSCLMLSPGLKHLGVTAALDEELVDALDEPSGHTITTYMCPLLESFHLIDWPHSISLGDTEHVLKIARSRLCLPIGQEGRIARFSFISDQFDHGDPLAQLEHKCRVLSRLPLLQFCLDNGLEVLSGTEWRENREKQGLRL</sequence>
<keyword evidence="2" id="KW-1185">Reference proteome</keyword>
<dbReference type="SUPFAM" id="SSF52047">
    <property type="entry name" value="RNI-like"/>
    <property type="match status" value="1"/>
</dbReference>
<dbReference type="OrthoDB" id="2269034at2759"/>